<feature type="transmembrane region" description="Helical" evidence="1">
    <location>
        <begin position="247"/>
        <end position="265"/>
    </location>
</feature>
<keyword evidence="3" id="KW-1185">Reference proteome</keyword>
<feature type="transmembrane region" description="Helical" evidence="1">
    <location>
        <begin position="188"/>
        <end position="213"/>
    </location>
</feature>
<dbReference type="OrthoDB" id="340976at2759"/>
<keyword evidence="1" id="KW-0472">Membrane</keyword>
<dbReference type="Proteomes" id="UP000001460">
    <property type="component" value="Unassembled WGS sequence"/>
</dbReference>
<proteinExistence type="predicted"/>
<keyword evidence="1" id="KW-0812">Transmembrane</keyword>
<evidence type="ECO:0000256" key="1">
    <source>
        <dbReference type="SAM" id="Phobius"/>
    </source>
</evidence>
<feature type="transmembrane region" description="Helical" evidence="1">
    <location>
        <begin position="151"/>
        <end position="176"/>
    </location>
</feature>
<protein>
    <submittedName>
        <fullName evidence="2">Uncharacterized protein</fullName>
    </submittedName>
</protein>
<organism evidence="2 3">
    <name type="scientific">Cryptosporidium muris (strain RN66)</name>
    <dbReference type="NCBI Taxonomy" id="441375"/>
    <lineage>
        <taxon>Eukaryota</taxon>
        <taxon>Sar</taxon>
        <taxon>Alveolata</taxon>
        <taxon>Apicomplexa</taxon>
        <taxon>Conoidasida</taxon>
        <taxon>Coccidia</taxon>
        <taxon>Eucoccidiorida</taxon>
        <taxon>Eimeriorina</taxon>
        <taxon>Cryptosporidiidae</taxon>
        <taxon>Cryptosporidium</taxon>
    </lineage>
</organism>
<dbReference type="GeneID" id="6994242"/>
<sequence length="352" mass="40137">MDRREIVTYCGRPNGGSTLVPYEYPNNPNKNNTPFEIPGCPVFGIFTATVVGVLWLLFSLTLPAYHYTRIVFPIDNYMDLNFGLWTLYASSNCDSIINFNVNREICRRVVSHMDNLSLADATNFVCSLEAGILSLLNLGCNEFHLIRQGSAILIIMFTMSVILLFFASIFLLTFWFCYRTKRVRQSIFMLHFTAALICILGMVGYLLVGGLTIQPFRDSSMFGLGSGFIARLLFVDISRSFDLSTGFAFAAFGMIWVILLPLWSICALPPTMCVDISEVDDELAQEQENFAKLLEQASNYPYYNQQSSPQSSYNPNIYGPNRGYQMQPGITYYYQPQCRQFYPQYPMQYRGY</sequence>
<feature type="transmembrane region" description="Helical" evidence="1">
    <location>
        <begin position="40"/>
        <end position="62"/>
    </location>
</feature>
<accession>B6A953</accession>
<dbReference type="VEuPathDB" id="CryptoDB:CMU_038090"/>
<name>B6A953_CRYMR</name>
<gene>
    <name evidence="2" type="ORF">CMU_038090</name>
</gene>
<dbReference type="AlphaFoldDB" id="B6A953"/>
<dbReference type="OMA" id="WSICALP"/>
<keyword evidence="1" id="KW-1133">Transmembrane helix</keyword>
<reference evidence="2" key="1">
    <citation type="submission" date="2008-06" db="EMBL/GenBank/DDBJ databases">
        <authorList>
            <person name="Lorenzi H."/>
            <person name="Inman J."/>
            <person name="Miller J."/>
            <person name="Schobel S."/>
            <person name="Amedeo P."/>
            <person name="Caler E.V."/>
            <person name="da Silva J."/>
        </authorList>
    </citation>
    <scope>NUCLEOTIDE SEQUENCE [LARGE SCALE GENOMIC DNA]</scope>
    <source>
        <strain evidence="2">RN66</strain>
    </source>
</reference>
<evidence type="ECO:0000313" key="3">
    <source>
        <dbReference type="Proteomes" id="UP000001460"/>
    </source>
</evidence>
<dbReference type="EMBL" id="DS989726">
    <property type="protein sequence ID" value="EEA04744.1"/>
    <property type="molecule type" value="Genomic_DNA"/>
</dbReference>
<evidence type="ECO:0000313" key="2">
    <source>
        <dbReference type="EMBL" id="EEA04744.1"/>
    </source>
</evidence>
<dbReference type="RefSeq" id="XP_002139093.1">
    <property type="nucleotide sequence ID" value="XM_002139057.1"/>
</dbReference>